<accession>A0A0A9DF84</accession>
<evidence type="ECO:0000256" key="1">
    <source>
        <dbReference type="SAM" id="Phobius"/>
    </source>
</evidence>
<proteinExistence type="predicted"/>
<dbReference type="AlphaFoldDB" id="A0A0A9DF84"/>
<reference evidence="2" key="1">
    <citation type="submission" date="2014-09" db="EMBL/GenBank/DDBJ databases">
        <authorList>
            <person name="Magalhaes I.L.F."/>
            <person name="Oliveira U."/>
            <person name="Santos F.R."/>
            <person name="Vidigal T.H.D.A."/>
            <person name="Brescovit A.D."/>
            <person name="Santos A.J."/>
        </authorList>
    </citation>
    <scope>NUCLEOTIDE SEQUENCE</scope>
    <source>
        <tissue evidence="2">Shoot tissue taken approximately 20 cm above the soil surface</tissue>
    </source>
</reference>
<keyword evidence="1" id="KW-1133">Transmembrane helix</keyword>
<keyword evidence="1" id="KW-0812">Transmembrane</keyword>
<organism evidence="2">
    <name type="scientific">Arundo donax</name>
    <name type="common">Giant reed</name>
    <name type="synonym">Donax arundinaceus</name>
    <dbReference type="NCBI Taxonomy" id="35708"/>
    <lineage>
        <taxon>Eukaryota</taxon>
        <taxon>Viridiplantae</taxon>
        <taxon>Streptophyta</taxon>
        <taxon>Embryophyta</taxon>
        <taxon>Tracheophyta</taxon>
        <taxon>Spermatophyta</taxon>
        <taxon>Magnoliopsida</taxon>
        <taxon>Liliopsida</taxon>
        <taxon>Poales</taxon>
        <taxon>Poaceae</taxon>
        <taxon>PACMAD clade</taxon>
        <taxon>Arundinoideae</taxon>
        <taxon>Arundineae</taxon>
        <taxon>Arundo</taxon>
    </lineage>
</organism>
<evidence type="ECO:0000313" key="2">
    <source>
        <dbReference type="EMBL" id="JAD87244.1"/>
    </source>
</evidence>
<sequence>MARGAQPSASLLLFSLGLVLLYFASGSTIRLAEGQVPSFLRLLPFCSLLPLFILYFVAILAPVGRHE</sequence>
<reference evidence="2" key="2">
    <citation type="journal article" date="2015" name="Data Brief">
        <title>Shoot transcriptome of the giant reed, Arundo donax.</title>
        <authorList>
            <person name="Barrero R.A."/>
            <person name="Guerrero F.D."/>
            <person name="Moolhuijzen P."/>
            <person name="Goolsby J.A."/>
            <person name="Tidwell J."/>
            <person name="Bellgard S.E."/>
            <person name="Bellgard M.I."/>
        </authorList>
    </citation>
    <scope>NUCLEOTIDE SEQUENCE</scope>
    <source>
        <tissue evidence="2">Shoot tissue taken approximately 20 cm above the soil surface</tissue>
    </source>
</reference>
<protein>
    <submittedName>
        <fullName evidence="2">Uncharacterized protein</fullName>
    </submittedName>
</protein>
<dbReference type="EMBL" id="GBRH01210651">
    <property type="protein sequence ID" value="JAD87244.1"/>
    <property type="molecule type" value="Transcribed_RNA"/>
</dbReference>
<feature type="transmembrane region" description="Helical" evidence="1">
    <location>
        <begin position="42"/>
        <end position="63"/>
    </location>
</feature>
<name>A0A0A9DF84_ARUDO</name>
<keyword evidence="1" id="KW-0472">Membrane</keyword>